<dbReference type="Gene3D" id="3.40.50.2300">
    <property type="match status" value="1"/>
</dbReference>
<keyword evidence="1 3" id="KW-0597">Phosphoprotein</keyword>
<gene>
    <name evidence="5" type="primary">divK_2</name>
    <name evidence="5" type="ORF">NCTC13532_04348</name>
</gene>
<evidence type="ECO:0000313" key="5">
    <source>
        <dbReference type="EMBL" id="SUX48728.1"/>
    </source>
</evidence>
<dbReference type="CDD" id="cd17546">
    <property type="entry name" value="REC_hyHK_CKI1_RcsC-like"/>
    <property type="match status" value="1"/>
</dbReference>
<dbReference type="PANTHER" id="PTHR45339">
    <property type="entry name" value="HYBRID SIGNAL TRANSDUCTION HISTIDINE KINASE J"/>
    <property type="match status" value="1"/>
</dbReference>
<dbReference type="RefSeq" id="WP_181898910.1">
    <property type="nucleotide sequence ID" value="NZ_UFVR01000004.1"/>
</dbReference>
<dbReference type="SMART" id="SM00448">
    <property type="entry name" value="REC"/>
    <property type="match status" value="1"/>
</dbReference>
<organism evidence="5 6">
    <name type="scientific">Chryseobacterium indoltheticum</name>
    <dbReference type="NCBI Taxonomy" id="254"/>
    <lineage>
        <taxon>Bacteria</taxon>
        <taxon>Pseudomonadati</taxon>
        <taxon>Bacteroidota</taxon>
        <taxon>Flavobacteriia</taxon>
        <taxon>Flavobacteriales</taxon>
        <taxon>Weeksellaceae</taxon>
        <taxon>Chryseobacterium group</taxon>
        <taxon>Chryseobacterium</taxon>
    </lineage>
</organism>
<dbReference type="Pfam" id="PF00072">
    <property type="entry name" value="Response_reg"/>
    <property type="match status" value="1"/>
</dbReference>
<evidence type="ECO:0000256" key="2">
    <source>
        <dbReference type="ARBA" id="ARBA00023012"/>
    </source>
</evidence>
<protein>
    <submittedName>
        <fullName evidence="5">Polar-differentiation response regulator divK</fullName>
    </submittedName>
</protein>
<feature type="modified residue" description="4-aspartylphosphate" evidence="3">
    <location>
        <position position="54"/>
    </location>
</feature>
<dbReference type="InterPro" id="IPR011006">
    <property type="entry name" value="CheY-like_superfamily"/>
</dbReference>
<name>A0A381FQT5_9FLAO</name>
<dbReference type="PANTHER" id="PTHR45339:SF1">
    <property type="entry name" value="HYBRID SIGNAL TRANSDUCTION HISTIDINE KINASE J"/>
    <property type="match status" value="1"/>
</dbReference>
<dbReference type="AlphaFoldDB" id="A0A381FQT5"/>
<dbReference type="SUPFAM" id="SSF52172">
    <property type="entry name" value="CheY-like"/>
    <property type="match status" value="1"/>
</dbReference>
<dbReference type="GO" id="GO:0000160">
    <property type="term" value="P:phosphorelay signal transduction system"/>
    <property type="evidence" value="ECO:0007669"/>
    <property type="project" value="UniProtKB-KW"/>
</dbReference>
<dbReference type="PROSITE" id="PS50110">
    <property type="entry name" value="RESPONSE_REGULATORY"/>
    <property type="match status" value="1"/>
</dbReference>
<evidence type="ECO:0000259" key="4">
    <source>
        <dbReference type="PROSITE" id="PS50110"/>
    </source>
</evidence>
<accession>A0A381FQT5</accession>
<sequence>MNKKILIVDDDPRNIFALKLTLKARGYQIESSTMALEAINLLKNDKDISVVLMDMMMPEMDGYEAIKIIRNTEEISDVCIIAVTAQAMPEDRQKCLDVGAQDYVSKPINVDYLLGILPKLHRITFASNFNYQIINVL</sequence>
<evidence type="ECO:0000256" key="3">
    <source>
        <dbReference type="PROSITE-ProRule" id="PRU00169"/>
    </source>
</evidence>
<evidence type="ECO:0000313" key="6">
    <source>
        <dbReference type="Proteomes" id="UP000254282"/>
    </source>
</evidence>
<dbReference type="EMBL" id="UFVR01000004">
    <property type="protein sequence ID" value="SUX48728.1"/>
    <property type="molecule type" value="Genomic_DNA"/>
</dbReference>
<keyword evidence="2" id="KW-0902">Two-component regulatory system</keyword>
<proteinExistence type="predicted"/>
<feature type="domain" description="Response regulatory" evidence="4">
    <location>
        <begin position="4"/>
        <end position="121"/>
    </location>
</feature>
<reference evidence="5 6" key="1">
    <citation type="submission" date="2018-06" db="EMBL/GenBank/DDBJ databases">
        <authorList>
            <consortium name="Pathogen Informatics"/>
            <person name="Doyle S."/>
        </authorList>
    </citation>
    <scope>NUCLEOTIDE SEQUENCE [LARGE SCALE GENOMIC DNA]</scope>
    <source>
        <strain evidence="5 6">NCTC13532</strain>
    </source>
</reference>
<evidence type="ECO:0000256" key="1">
    <source>
        <dbReference type="ARBA" id="ARBA00022553"/>
    </source>
</evidence>
<dbReference type="Proteomes" id="UP000254282">
    <property type="component" value="Unassembled WGS sequence"/>
</dbReference>
<dbReference type="InterPro" id="IPR001789">
    <property type="entry name" value="Sig_transdc_resp-reg_receiver"/>
</dbReference>